<dbReference type="EMBL" id="KY684108">
    <property type="protein sequence ID" value="ARF11447.1"/>
    <property type="molecule type" value="Genomic_DNA"/>
</dbReference>
<gene>
    <name evidence="2" type="ORF">Klosneuvirus_1_304</name>
</gene>
<organism evidence="2">
    <name type="scientific">Klosneuvirus KNV1</name>
    <dbReference type="NCBI Taxonomy" id="1977640"/>
    <lineage>
        <taxon>Viruses</taxon>
        <taxon>Varidnaviria</taxon>
        <taxon>Bamfordvirae</taxon>
        <taxon>Nucleocytoviricota</taxon>
        <taxon>Megaviricetes</taxon>
        <taxon>Imitervirales</taxon>
        <taxon>Mimiviridae</taxon>
        <taxon>Klosneuvirinae</taxon>
        <taxon>Klosneuvirus</taxon>
    </lineage>
</organism>
<reference evidence="2" key="1">
    <citation type="journal article" date="2017" name="Science">
        <title>Giant viruses with an expanded complement of translation system components.</title>
        <authorList>
            <person name="Schulz F."/>
            <person name="Yutin N."/>
            <person name="Ivanova N.N."/>
            <person name="Ortega D.R."/>
            <person name="Lee T.K."/>
            <person name="Vierheilig J."/>
            <person name="Daims H."/>
            <person name="Horn M."/>
            <person name="Wagner M."/>
            <person name="Jensen G.J."/>
            <person name="Kyrpides N.C."/>
            <person name="Koonin E.V."/>
            <person name="Woyke T."/>
        </authorList>
    </citation>
    <scope>NUCLEOTIDE SEQUENCE</scope>
    <source>
        <strain evidence="2">KNV1</strain>
    </source>
</reference>
<name>A0A1V0SIA8_9VIRU</name>
<keyword evidence="1" id="KW-0472">Membrane</keyword>
<feature type="transmembrane region" description="Helical" evidence="1">
    <location>
        <begin position="61"/>
        <end position="78"/>
    </location>
</feature>
<evidence type="ECO:0000313" key="2">
    <source>
        <dbReference type="EMBL" id="ARF11447.1"/>
    </source>
</evidence>
<proteinExistence type="predicted"/>
<sequence length="113" mass="12895">MSCSSYDDCRKRENKTLEYPTDVNSLYANRYYDLQTENTRCYQRNPITILEGFGRSGFGQLLKLVLFVLLIILVVSLFSDYLKPKEVIEVGIETPSVIEVSPIKVEGMKGGYL</sequence>
<protein>
    <submittedName>
        <fullName evidence="2">Uncharacterized protein</fullName>
    </submittedName>
</protein>
<keyword evidence="1" id="KW-1133">Transmembrane helix</keyword>
<keyword evidence="1" id="KW-0812">Transmembrane</keyword>
<evidence type="ECO:0000256" key="1">
    <source>
        <dbReference type="SAM" id="Phobius"/>
    </source>
</evidence>
<accession>A0A1V0SIA8</accession>